<dbReference type="InterPro" id="IPR001461">
    <property type="entry name" value="Aspartic_peptidase_A1"/>
</dbReference>
<gene>
    <name evidence="4" type="ORF">MKW98_015726</name>
</gene>
<feature type="domain" description="Peptidase A1" evidence="3">
    <location>
        <begin position="45"/>
        <end position="407"/>
    </location>
</feature>
<protein>
    <recommendedName>
        <fullName evidence="3">Peptidase A1 domain-containing protein</fullName>
    </recommendedName>
</protein>
<dbReference type="SUPFAM" id="SSF50630">
    <property type="entry name" value="Acid proteases"/>
    <property type="match status" value="1"/>
</dbReference>
<dbReference type="InterPro" id="IPR032861">
    <property type="entry name" value="TAXi_N"/>
</dbReference>
<dbReference type="InterPro" id="IPR021109">
    <property type="entry name" value="Peptidase_aspartic_dom_sf"/>
</dbReference>
<name>A0AAD4XHI9_9MAGN</name>
<sequence length="414" mass="45419">MASSFTHFILLLPLFVFPSFSNAFSLPNPFGNSFDLERDPSTLQYMIKINQGTPQAEVKLVIDLGGKLPWFGCRKGYNSSSYRPASCMSPQCSQASKPVKIQQHDVGKGDLISDLMAVTYNFNPEVSPTVTSLRRFAFGCAASSNFFTGLPKASKGVAGLGRSSALSLVPQISVAFRLSRIFALELFDGSGNDQGEIFDGNIYFGGGPYIHYDWGYGDWANRVLTYTPLLINPKSREEYFVDLKSIKVHGETVRINKKLLSINKKTGTGGTKSDIQTPCTTLETSIYKAFIKVHTAWAEHLNNANAEFNDNLNITAVAPVAPFTSCYNSSTMSRVLSWLNNMPPSVAFIFPKSAMNISLFDLVRSKDGVDCVGFIDGGSKPMTSIVIGARQAGFLEFDISRSRLGFVEPNLKNF</sequence>
<keyword evidence="2" id="KW-0732">Signal</keyword>
<dbReference type="Gene3D" id="2.40.70.10">
    <property type="entry name" value="Acid Proteases"/>
    <property type="match status" value="3"/>
</dbReference>
<feature type="signal peptide" evidence="2">
    <location>
        <begin position="1"/>
        <end position="23"/>
    </location>
</feature>
<accession>A0AAD4XHI9</accession>
<dbReference type="AlphaFoldDB" id="A0AAD4XHI9"/>
<evidence type="ECO:0000259" key="3">
    <source>
        <dbReference type="PROSITE" id="PS51767"/>
    </source>
</evidence>
<dbReference type="Proteomes" id="UP001202328">
    <property type="component" value="Unassembled WGS sequence"/>
</dbReference>
<dbReference type="InterPro" id="IPR032799">
    <property type="entry name" value="TAXi_C"/>
</dbReference>
<dbReference type="InterPro" id="IPR033121">
    <property type="entry name" value="PEPTIDASE_A1"/>
</dbReference>
<proteinExistence type="inferred from homology"/>
<dbReference type="Pfam" id="PF14543">
    <property type="entry name" value="TAXi_N"/>
    <property type="match status" value="1"/>
</dbReference>
<comment type="similarity">
    <text evidence="1">Belongs to the peptidase A1 family.</text>
</comment>
<evidence type="ECO:0000313" key="4">
    <source>
        <dbReference type="EMBL" id="KAI3911069.1"/>
    </source>
</evidence>
<dbReference type="EMBL" id="JAJJMB010010084">
    <property type="protein sequence ID" value="KAI3911069.1"/>
    <property type="molecule type" value="Genomic_DNA"/>
</dbReference>
<evidence type="ECO:0000256" key="1">
    <source>
        <dbReference type="ARBA" id="ARBA00007447"/>
    </source>
</evidence>
<dbReference type="PROSITE" id="PS51767">
    <property type="entry name" value="PEPTIDASE_A1"/>
    <property type="match status" value="1"/>
</dbReference>
<dbReference type="GO" id="GO:0004190">
    <property type="term" value="F:aspartic-type endopeptidase activity"/>
    <property type="evidence" value="ECO:0007669"/>
    <property type="project" value="InterPro"/>
</dbReference>
<evidence type="ECO:0000313" key="5">
    <source>
        <dbReference type="Proteomes" id="UP001202328"/>
    </source>
</evidence>
<evidence type="ECO:0000256" key="2">
    <source>
        <dbReference type="SAM" id="SignalP"/>
    </source>
</evidence>
<dbReference type="Pfam" id="PF14541">
    <property type="entry name" value="TAXi_C"/>
    <property type="match status" value="1"/>
</dbReference>
<dbReference type="PANTHER" id="PTHR47965:SF22">
    <property type="entry name" value="EUKARYOTIC ASPARTYL PROTEASE FAMILY PROTEIN"/>
    <property type="match status" value="1"/>
</dbReference>
<dbReference type="GO" id="GO:0006508">
    <property type="term" value="P:proteolysis"/>
    <property type="evidence" value="ECO:0007669"/>
    <property type="project" value="InterPro"/>
</dbReference>
<feature type="chain" id="PRO_5042228754" description="Peptidase A1 domain-containing protein" evidence="2">
    <location>
        <begin position="24"/>
        <end position="414"/>
    </location>
</feature>
<reference evidence="4" key="1">
    <citation type="submission" date="2022-04" db="EMBL/GenBank/DDBJ databases">
        <title>A functionally conserved STORR gene fusion in Papaver species that diverged 16.8 million years ago.</title>
        <authorList>
            <person name="Catania T."/>
        </authorList>
    </citation>
    <scope>NUCLEOTIDE SEQUENCE</scope>
    <source>
        <strain evidence="4">S-188037</strain>
    </source>
</reference>
<keyword evidence="5" id="KW-1185">Reference proteome</keyword>
<dbReference type="PANTHER" id="PTHR47965">
    <property type="entry name" value="ASPARTYL PROTEASE-RELATED"/>
    <property type="match status" value="1"/>
</dbReference>
<comment type="caution">
    <text evidence="4">The sequence shown here is derived from an EMBL/GenBank/DDBJ whole genome shotgun (WGS) entry which is preliminary data.</text>
</comment>
<organism evidence="4 5">
    <name type="scientific">Papaver atlanticum</name>
    <dbReference type="NCBI Taxonomy" id="357466"/>
    <lineage>
        <taxon>Eukaryota</taxon>
        <taxon>Viridiplantae</taxon>
        <taxon>Streptophyta</taxon>
        <taxon>Embryophyta</taxon>
        <taxon>Tracheophyta</taxon>
        <taxon>Spermatophyta</taxon>
        <taxon>Magnoliopsida</taxon>
        <taxon>Ranunculales</taxon>
        <taxon>Papaveraceae</taxon>
        <taxon>Papaveroideae</taxon>
        <taxon>Papaver</taxon>
    </lineage>
</organism>